<dbReference type="InterPro" id="IPR009057">
    <property type="entry name" value="Homeodomain-like_sf"/>
</dbReference>
<dbReference type="Gene3D" id="1.10.357.10">
    <property type="entry name" value="Tetracycline Repressor, domain 2"/>
    <property type="match status" value="1"/>
</dbReference>
<dbReference type="SUPFAM" id="SSF46689">
    <property type="entry name" value="Homeodomain-like"/>
    <property type="match status" value="1"/>
</dbReference>
<dbReference type="Pfam" id="PF00440">
    <property type="entry name" value="TetR_N"/>
    <property type="match status" value="1"/>
</dbReference>
<dbReference type="Proteomes" id="UP000029833">
    <property type="component" value="Unassembled WGS sequence"/>
</dbReference>
<dbReference type="GO" id="GO:0000976">
    <property type="term" value="F:transcription cis-regulatory region binding"/>
    <property type="evidence" value="ECO:0007669"/>
    <property type="project" value="TreeGrafter"/>
</dbReference>
<evidence type="ECO:0000313" key="6">
    <source>
        <dbReference type="Proteomes" id="UP000029833"/>
    </source>
</evidence>
<dbReference type="AlphaFoldDB" id="A0A0A0B647"/>
<feature type="domain" description="HTH tetR-type" evidence="4">
    <location>
        <begin position="68"/>
        <end position="128"/>
    </location>
</feature>
<feature type="compositionally biased region" description="Low complexity" evidence="3">
    <location>
        <begin position="14"/>
        <end position="48"/>
    </location>
</feature>
<dbReference type="STRING" id="1408250.Q760_18230"/>
<accession>A0A0A0B647</accession>
<dbReference type="PANTHER" id="PTHR30055:SF231">
    <property type="entry name" value="TRANSCRIPTIONAL REGULATORY PROTEIN (PROBABLY DEOR-FAMILY)-RELATED"/>
    <property type="match status" value="1"/>
</dbReference>
<dbReference type="EMBL" id="AXNT01000092">
    <property type="protein sequence ID" value="KGM01647.1"/>
    <property type="molecule type" value="Genomic_DNA"/>
</dbReference>
<evidence type="ECO:0000259" key="4">
    <source>
        <dbReference type="PROSITE" id="PS50977"/>
    </source>
</evidence>
<evidence type="ECO:0000256" key="2">
    <source>
        <dbReference type="PROSITE-ProRule" id="PRU00335"/>
    </source>
</evidence>
<dbReference type="OrthoDB" id="6929199at2"/>
<keyword evidence="1 2" id="KW-0238">DNA-binding</keyword>
<evidence type="ECO:0000256" key="1">
    <source>
        <dbReference type="ARBA" id="ARBA00023125"/>
    </source>
</evidence>
<feature type="region of interest" description="Disordered" evidence="3">
    <location>
        <begin position="1"/>
        <end position="71"/>
    </location>
</feature>
<proteinExistence type="predicted"/>
<reference evidence="5 6" key="1">
    <citation type="submission" date="2013-10" db="EMBL/GenBank/DDBJ databases">
        <authorList>
            <person name="Wang G."/>
            <person name="Zhuang W."/>
        </authorList>
    </citation>
    <scope>NUCLEOTIDE SEQUENCE [LARGE SCALE GENOMIC DNA]</scope>
    <source>
        <strain evidence="5 6">DSM 20118</strain>
    </source>
</reference>
<sequence length="242" mass="25681">MRSAAPEPSAPQLSAPEPSVPESSAPDPSEPSVPESATPGSSAPESSTPEPPSAPARPSPRRARRHDPGRRDRLVAVALDVLAEHGVAGTTHRTIAQAADVPLGSTTYHFASIDELLAAAFRRHADDVAGALERRLEAASDAGAALDALADHLAQDLLAPGRGLVLSIELYGVAARRPVLRSVTQEWMLRSRRALERHFDPVTARELDALVEGLVLHSALSTDPTTPHELCHALHRMARPEA</sequence>
<evidence type="ECO:0000313" key="5">
    <source>
        <dbReference type="EMBL" id="KGM01647.1"/>
    </source>
</evidence>
<dbReference type="PROSITE" id="PS50977">
    <property type="entry name" value="HTH_TETR_2"/>
    <property type="match status" value="1"/>
</dbReference>
<dbReference type="Pfam" id="PF17940">
    <property type="entry name" value="TetR_C_31"/>
    <property type="match status" value="1"/>
</dbReference>
<dbReference type="InterPro" id="IPR036271">
    <property type="entry name" value="Tet_transcr_reg_TetR-rel_C_sf"/>
</dbReference>
<protein>
    <submittedName>
        <fullName evidence="5">TetR family transcriptional regulator</fullName>
    </submittedName>
</protein>
<dbReference type="InterPro" id="IPR041583">
    <property type="entry name" value="TetR_C_31"/>
</dbReference>
<name>A0A0A0B647_9CELL</name>
<feature type="compositionally biased region" description="Pro residues" evidence="3">
    <location>
        <begin position="49"/>
        <end position="58"/>
    </location>
</feature>
<comment type="caution">
    <text evidence="5">The sequence shown here is derived from an EMBL/GenBank/DDBJ whole genome shotgun (WGS) entry which is preliminary data.</text>
</comment>
<feature type="DNA-binding region" description="H-T-H motif" evidence="2">
    <location>
        <begin position="91"/>
        <end position="110"/>
    </location>
</feature>
<dbReference type="InterPro" id="IPR001647">
    <property type="entry name" value="HTH_TetR"/>
</dbReference>
<dbReference type="PANTHER" id="PTHR30055">
    <property type="entry name" value="HTH-TYPE TRANSCRIPTIONAL REGULATOR RUTR"/>
    <property type="match status" value="1"/>
</dbReference>
<dbReference type="SUPFAM" id="SSF48498">
    <property type="entry name" value="Tetracyclin repressor-like, C-terminal domain"/>
    <property type="match status" value="1"/>
</dbReference>
<evidence type="ECO:0000256" key="3">
    <source>
        <dbReference type="SAM" id="MobiDB-lite"/>
    </source>
</evidence>
<gene>
    <name evidence="5" type="ORF">Q760_18230</name>
</gene>
<dbReference type="InterPro" id="IPR050109">
    <property type="entry name" value="HTH-type_TetR-like_transc_reg"/>
</dbReference>
<keyword evidence="6" id="KW-1185">Reference proteome</keyword>
<feature type="compositionally biased region" description="Basic residues" evidence="3">
    <location>
        <begin position="59"/>
        <end position="68"/>
    </location>
</feature>
<dbReference type="GO" id="GO:0003700">
    <property type="term" value="F:DNA-binding transcription factor activity"/>
    <property type="evidence" value="ECO:0007669"/>
    <property type="project" value="TreeGrafter"/>
</dbReference>
<organism evidence="5 6">
    <name type="scientific">Cellulomonas cellasea DSM 20118</name>
    <dbReference type="NCBI Taxonomy" id="1408250"/>
    <lineage>
        <taxon>Bacteria</taxon>
        <taxon>Bacillati</taxon>
        <taxon>Actinomycetota</taxon>
        <taxon>Actinomycetes</taxon>
        <taxon>Micrococcales</taxon>
        <taxon>Cellulomonadaceae</taxon>
        <taxon>Cellulomonas</taxon>
    </lineage>
</organism>